<dbReference type="RefSeq" id="WP_217942581.1">
    <property type="nucleotide sequence ID" value="NZ_JAHTGR010000006.1"/>
</dbReference>
<dbReference type="EMBL" id="JAHTGR010000006">
    <property type="protein sequence ID" value="MBV6321783.1"/>
    <property type="molecule type" value="Genomic_DNA"/>
</dbReference>
<gene>
    <name evidence="1" type="ORF">KVP70_12615</name>
    <name evidence="2" type="ORF">L1274_000911</name>
</gene>
<dbReference type="EMBL" id="JALJZU010000001">
    <property type="protein sequence ID" value="MCP2007223.1"/>
    <property type="molecule type" value="Genomic_DNA"/>
</dbReference>
<proteinExistence type="predicted"/>
<reference evidence="1" key="1">
    <citation type="submission" date="2021-07" db="EMBL/GenBank/DDBJ databases">
        <title>Characterization of violacein-producing bacteria and related species.</title>
        <authorList>
            <person name="Wilson H.S."/>
            <person name="De Leon M.E."/>
        </authorList>
    </citation>
    <scope>NUCLEOTIDE SEQUENCE</scope>
    <source>
        <strain evidence="1">HSC-15S17</strain>
    </source>
</reference>
<evidence type="ECO:0000313" key="3">
    <source>
        <dbReference type="Proteomes" id="UP001155901"/>
    </source>
</evidence>
<keyword evidence="4" id="KW-1185">Reference proteome</keyword>
<dbReference type="AlphaFoldDB" id="A0AA41H525"/>
<dbReference type="Proteomes" id="UP001155901">
    <property type="component" value="Unassembled WGS sequence"/>
</dbReference>
<evidence type="ECO:0000313" key="2">
    <source>
        <dbReference type="EMBL" id="MCP2007223.1"/>
    </source>
</evidence>
<name>A0AA41H525_9BURK</name>
<evidence type="ECO:0000313" key="4">
    <source>
        <dbReference type="Proteomes" id="UP001162889"/>
    </source>
</evidence>
<accession>A0AA41H525</accession>
<organism evidence="1 3">
    <name type="scientific">Duganella violaceipulchra</name>
    <dbReference type="NCBI Taxonomy" id="2849652"/>
    <lineage>
        <taxon>Bacteria</taxon>
        <taxon>Pseudomonadati</taxon>
        <taxon>Pseudomonadota</taxon>
        <taxon>Betaproteobacteria</taxon>
        <taxon>Burkholderiales</taxon>
        <taxon>Oxalobacteraceae</taxon>
        <taxon>Telluria group</taxon>
        <taxon>Duganella</taxon>
    </lineage>
</organism>
<reference evidence="2" key="2">
    <citation type="submission" date="2022-03" db="EMBL/GenBank/DDBJ databases">
        <title>Genome Encyclopedia of Bacteria and Archaea VI: Functional Genomics of Type Strains.</title>
        <authorList>
            <person name="Whitman W."/>
        </authorList>
    </citation>
    <scope>NUCLEOTIDE SEQUENCE</scope>
    <source>
        <strain evidence="2">HSC-15S17</strain>
    </source>
</reference>
<dbReference type="Proteomes" id="UP001162889">
    <property type="component" value="Unassembled WGS sequence"/>
</dbReference>
<evidence type="ECO:0000313" key="1">
    <source>
        <dbReference type="EMBL" id="MBV6321783.1"/>
    </source>
</evidence>
<sequence>MEAKQFLEILMPAESDSLQDKIVAEQQHLHRFLVSQHTSNSIVLYGNTDAEGASLYVTSILIPKTEADLTRRGRYTSWSGSPFDSPSCGLVYGGGSGPRVEYNEPHSHSRDPSFRGGKRLVFGRSFEGLRNAKSYFELSQELTNAHGLHWVDERDAWCRLDDSGDVVELAKVDAIELPGGRHAAKTVSLNRDLLNLHMAATGTCLVQMFDSTVTPAEFHGFDGGQEKQFCDPARTLVMKYRLDGNGASYFRGAQVVFPPLSAKKLGEKIYLAGKAPKQFASFVTQDFKNSCIADVSCDPDQLASYFQPESPLPFQTSPVFFKPDVLDKYKADPDKYSLESRSISCRNSWSLRTFDVNEAGQVHTLIRYLGYLPYAEQLYWTSFNEPPKASISKRSYATDFEGTFDTTADGLRSLKSTLDDLGRRQPAWFTLHEKALVAQLHYPLTTSNKTWNDTLIGMAKCVIEGMKKSYFETTAKKLGRVGEPGWGSLKWLRECLVAMQVDVDRIEELVSPLVEIQRLRSKLSAHAAGNEAATIRRDLLKQYGSPKGHIEDLSTKLRASLVALDEIFKA</sequence>
<protein>
    <submittedName>
        <fullName evidence="1">Uncharacterized protein</fullName>
    </submittedName>
</protein>
<comment type="caution">
    <text evidence="1">The sequence shown here is derived from an EMBL/GenBank/DDBJ whole genome shotgun (WGS) entry which is preliminary data.</text>
</comment>